<dbReference type="Proteomes" id="UP001160148">
    <property type="component" value="Unassembled WGS sequence"/>
</dbReference>
<gene>
    <name evidence="1" type="ORF">MEUPH1_LOCUS24432</name>
</gene>
<reference evidence="1 2" key="1">
    <citation type="submission" date="2023-01" db="EMBL/GenBank/DDBJ databases">
        <authorList>
            <person name="Whitehead M."/>
        </authorList>
    </citation>
    <scope>NUCLEOTIDE SEQUENCE [LARGE SCALE GENOMIC DNA]</scope>
</reference>
<protein>
    <submittedName>
        <fullName evidence="1">Uncharacterized protein</fullName>
    </submittedName>
</protein>
<evidence type="ECO:0000313" key="1">
    <source>
        <dbReference type="EMBL" id="CAI6370302.1"/>
    </source>
</evidence>
<name>A0AAV0XS71_9HEMI</name>
<proteinExistence type="predicted"/>
<sequence length="103" mass="12061">MKKESEYKNFLHNMGYEPFYIHYHAAEQIAIYRSYCCITKYPKIVIDATGSVVKSFSIYGIEENKTKSLLLYEALVYDAQKRQNFTITNMISESHSNISISNW</sequence>
<evidence type="ECO:0000313" key="2">
    <source>
        <dbReference type="Proteomes" id="UP001160148"/>
    </source>
</evidence>
<comment type="caution">
    <text evidence="1">The sequence shown here is derived from an EMBL/GenBank/DDBJ whole genome shotgun (WGS) entry which is preliminary data.</text>
</comment>
<keyword evidence="2" id="KW-1185">Reference proteome</keyword>
<accession>A0AAV0XS71</accession>
<organism evidence="1 2">
    <name type="scientific">Macrosiphum euphorbiae</name>
    <name type="common">potato aphid</name>
    <dbReference type="NCBI Taxonomy" id="13131"/>
    <lineage>
        <taxon>Eukaryota</taxon>
        <taxon>Metazoa</taxon>
        <taxon>Ecdysozoa</taxon>
        <taxon>Arthropoda</taxon>
        <taxon>Hexapoda</taxon>
        <taxon>Insecta</taxon>
        <taxon>Pterygota</taxon>
        <taxon>Neoptera</taxon>
        <taxon>Paraneoptera</taxon>
        <taxon>Hemiptera</taxon>
        <taxon>Sternorrhyncha</taxon>
        <taxon>Aphidomorpha</taxon>
        <taxon>Aphidoidea</taxon>
        <taxon>Aphididae</taxon>
        <taxon>Macrosiphini</taxon>
        <taxon>Macrosiphum</taxon>
    </lineage>
</organism>
<dbReference type="EMBL" id="CARXXK010000328">
    <property type="protein sequence ID" value="CAI6370302.1"/>
    <property type="molecule type" value="Genomic_DNA"/>
</dbReference>
<dbReference type="AlphaFoldDB" id="A0AAV0XS71"/>